<dbReference type="Pfam" id="PF00501">
    <property type="entry name" value="AMP-binding"/>
    <property type="match status" value="1"/>
</dbReference>
<keyword evidence="7" id="KW-1185">Reference proteome</keyword>
<dbReference type="GO" id="GO:0005777">
    <property type="term" value="C:peroxisome"/>
    <property type="evidence" value="ECO:0007669"/>
    <property type="project" value="UniProtKB-SubCell"/>
</dbReference>
<proteinExistence type="inferred from homology"/>
<dbReference type="InterPro" id="IPR000873">
    <property type="entry name" value="AMP-dep_synth/lig_dom"/>
</dbReference>
<reference evidence="6 7" key="1">
    <citation type="journal article" date="2023" name="Arcadia Sci">
        <title>De novo assembly of a long-read Amblyomma americanum tick genome.</title>
        <authorList>
            <person name="Chou S."/>
            <person name="Poskanzer K.E."/>
            <person name="Rollins M."/>
            <person name="Thuy-Boun P.S."/>
        </authorList>
    </citation>
    <scope>NUCLEOTIDE SEQUENCE [LARGE SCALE GENOMIC DNA]</scope>
    <source>
        <strain evidence="6">F_SG_1</strain>
        <tissue evidence="6">Salivary glands</tissue>
    </source>
</reference>
<feature type="domain" description="AMP-dependent synthetase/ligase" evidence="5">
    <location>
        <begin position="11"/>
        <end position="151"/>
    </location>
</feature>
<keyword evidence="4" id="KW-0576">Peroxisome</keyword>
<dbReference type="InterPro" id="IPR020845">
    <property type="entry name" value="AMP-binding_CS"/>
</dbReference>
<accession>A0AAQ4DR58</accession>
<dbReference type="SUPFAM" id="SSF56801">
    <property type="entry name" value="Acetyl-CoA synthetase-like"/>
    <property type="match status" value="1"/>
</dbReference>
<dbReference type="Proteomes" id="UP001321473">
    <property type="component" value="Unassembled WGS sequence"/>
</dbReference>
<dbReference type="EMBL" id="JARKHS020027903">
    <property type="protein sequence ID" value="KAK8764948.1"/>
    <property type="molecule type" value="Genomic_DNA"/>
</dbReference>
<evidence type="ECO:0000256" key="1">
    <source>
        <dbReference type="ARBA" id="ARBA00004275"/>
    </source>
</evidence>
<organism evidence="6 7">
    <name type="scientific">Amblyomma americanum</name>
    <name type="common">Lone star tick</name>
    <dbReference type="NCBI Taxonomy" id="6943"/>
    <lineage>
        <taxon>Eukaryota</taxon>
        <taxon>Metazoa</taxon>
        <taxon>Ecdysozoa</taxon>
        <taxon>Arthropoda</taxon>
        <taxon>Chelicerata</taxon>
        <taxon>Arachnida</taxon>
        <taxon>Acari</taxon>
        <taxon>Parasitiformes</taxon>
        <taxon>Ixodida</taxon>
        <taxon>Ixodoidea</taxon>
        <taxon>Ixodidae</taxon>
        <taxon>Amblyomminae</taxon>
        <taxon>Amblyomma</taxon>
    </lineage>
</organism>
<comment type="similarity">
    <text evidence="2">Belongs to the ATP-dependent AMP-binding enzyme family.</text>
</comment>
<comment type="subcellular location">
    <subcellularLocation>
        <location evidence="1">Peroxisome</location>
    </subcellularLocation>
</comment>
<evidence type="ECO:0000256" key="2">
    <source>
        <dbReference type="ARBA" id="ARBA00006432"/>
    </source>
</evidence>
<dbReference type="PANTHER" id="PTHR24096">
    <property type="entry name" value="LONG-CHAIN-FATTY-ACID--COA LIGASE"/>
    <property type="match status" value="1"/>
</dbReference>
<protein>
    <recommendedName>
        <fullName evidence="5">AMP-dependent synthetase/ligase domain-containing protein</fullName>
    </recommendedName>
</protein>
<dbReference type="InterPro" id="IPR042099">
    <property type="entry name" value="ANL_N_sf"/>
</dbReference>
<evidence type="ECO:0000313" key="6">
    <source>
        <dbReference type="EMBL" id="KAK8764948.1"/>
    </source>
</evidence>
<comment type="caution">
    <text evidence="6">The sequence shown here is derived from an EMBL/GenBank/DDBJ whole genome shotgun (WGS) entry which is preliminary data.</text>
</comment>
<keyword evidence="3" id="KW-0436">Ligase</keyword>
<dbReference type="AlphaFoldDB" id="A0AAQ4DR58"/>
<dbReference type="PROSITE" id="PS00455">
    <property type="entry name" value="AMP_BINDING"/>
    <property type="match status" value="1"/>
</dbReference>
<name>A0AAQ4DR58_AMBAM</name>
<dbReference type="PANTHER" id="PTHR24096:SF149">
    <property type="entry name" value="AMP-BINDING DOMAIN-CONTAINING PROTEIN-RELATED"/>
    <property type="match status" value="1"/>
</dbReference>
<dbReference type="GO" id="GO:0016405">
    <property type="term" value="F:CoA-ligase activity"/>
    <property type="evidence" value="ECO:0007669"/>
    <property type="project" value="TreeGrafter"/>
</dbReference>
<gene>
    <name evidence="6" type="ORF">V5799_032443</name>
</gene>
<evidence type="ECO:0000259" key="5">
    <source>
        <dbReference type="Pfam" id="PF00501"/>
    </source>
</evidence>
<sequence>MLKACEKITSVEAVIVTTGSYEGALSVSELMKTPLEDSDPPVKLNPDAVLAIIYSSGSTGLPKGVQITHRNVISQVVSYGCLDASVFKKGDIYLSVVSLMYVGSFCITWCYLGHGCNVVHVHTLDFSVVLPAIEKYKASNAQSFTGLFEAVKEARN</sequence>
<evidence type="ECO:0000313" key="7">
    <source>
        <dbReference type="Proteomes" id="UP001321473"/>
    </source>
</evidence>
<evidence type="ECO:0000256" key="4">
    <source>
        <dbReference type="ARBA" id="ARBA00023140"/>
    </source>
</evidence>
<dbReference type="Gene3D" id="3.40.50.12780">
    <property type="entry name" value="N-terminal domain of ligase-like"/>
    <property type="match status" value="1"/>
</dbReference>
<evidence type="ECO:0000256" key="3">
    <source>
        <dbReference type="ARBA" id="ARBA00022598"/>
    </source>
</evidence>